<sequence length="542" mass="60555">MDSGPYQEAMVERLKSEVKEKATVRRTLGYILEAESTNNQPPDPERDGQSTDPVASREYIVSHHGSNPSSDQNQPEPYEPRAATPDAGGRYPDTRSNPLPAVQLAKDRKVFPGCDLGFKSFYLDYFFPFMFPFYQPHMLEGGRNWLFEFVDKADGMQQTTIALSSYLFSVVLDASEDGHGICKNIGWDKLLQEMEDSFARLSANILLLGQPANDVSTELALGIRTLGTIVQLQRFEIATLGFANCRKHLDAAVHCLKQIMGVDTVSAGHEAMNRFFTVMDLLGPSPWPRDYRKFQIVSPDQVGFRFFTSVLVADDIIASTALGEEPRLYDQHAGLMSEGIEGEWCVDLEVILGCQNWAMLEIGKISALAAWKKKSNARDDAHSELANRGDAIKASLQASLERLNSQSRASKVRTTSIGVQNLKIFQTWQQSPITPAAQSQIVTRIWAHSALIYLSITTNGWNPDDVEIRKNVAHVIELLDSELSPPALLRTVAWPFFVAGCLAQPSQVPFFRRQEGHLQPSGMFVTVRKAIEMMEVIWQKRA</sequence>
<keyword evidence="2" id="KW-0539">Nucleus</keyword>
<feature type="non-terminal residue" evidence="4">
    <location>
        <position position="542"/>
    </location>
</feature>
<comment type="subcellular location">
    <subcellularLocation>
        <location evidence="1">Nucleus</location>
    </subcellularLocation>
</comment>
<dbReference type="GO" id="GO:0005634">
    <property type="term" value="C:nucleus"/>
    <property type="evidence" value="ECO:0007669"/>
    <property type="project" value="UniProtKB-SubCell"/>
</dbReference>
<accession>A0A2V1DSQ9</accession>
<evidence type="ECO:0000313" key="5">
    <source>
        <dbReference type="Proteomes" id="UP000244855"/>
    </source>
</evidence>
<dbReference type="AlphaFoldDB" id="A0A2V1DSQ9"/>
<dbReference type="Proteomes" id="UP000244855">
    <property type="component" value="Unassembled WGS sequence"/>
</dbReference>
<gene>
    <name evidence="4" type="ORF">DM02DRAFT_562063</name>
</gene>
<dbReference type="EMBL" id="KZ805363">
    <property type="protein sequence ID" value="PVI01079.1"/>
    <property type="molecule type" value="Genomic_DNA"/>
</dbReference>
<feature type="region of interest" description="Disordered" evidence="3">
    <location>
        <begin position="30"/>
        <end position="98"/>
    </location>
</feature>
<reference evidence="4 5" key="1">
    <citation type="journal article" date="2018" name="Sci. Rep.">
        <title>Comparative genomics provides insights into the lifestyle and reveals functional heterogeneity of dark septate endophytic fungi.</title>
        <authorList>
            <person name="Knapp D.G."/>
            <person name="Nemeth J.B."/>
            <person name="Barry K."/>
            <person name="Hainaut M."/>
            <person name="Henrissat B."/>
            <person name="Johnson J."/>
            <person name="Kuo A."/>
            <person name="Lim J.H.P."/>
            <person name="Lipzen A."/>
            <person name="Nolan M."/>
            <person name="Ohm R.A."/>
            <person name="Tamas L."/>
            <person name="Grigoriev I.V."/>
            <person name="Spatafora J.W."/>
            <person name="Nagy L.G."/>
            <person name="Kovacs G.M."/>
        </authorList>
    </citation>
    <scope>NUCLEOTIDE SEQUENCE [LARGE SCALE GENOMIC DNA]</scope>
    <source>
        <strain evidence="4 5">DSE2036</strain>
    </source>
</reference>
<dbReference type="Pfam" id="PF11951">
    <property type="entry name" value="Fungal_trans_2"/>
    <property type="match status" value="1"/>
</dbReference>
<dbReference type="PANTHER" id="PTHR37534">
    <property type="entry name" value="TRANSCRIPTIONAL ACTIVATOR PROTEIN UGA3"/>
    <property type="match status" value="1"/>
</dbReference>
<dbReference type="PANTHER" id="PTHR37534:SF20">
    <property type="entry name" value="PRO1A C6 ZINK-FINGER PROTEIN"/>
    <property type="match status" value="1"/>
</dbReference>
<evidence type="ECO:0000256" key="3">
    <source>
        <dbReference type="SAM" id="MobiDB-lite"/>
    </source>
</evidence>
<evidence type="ECO:0000256" key="2">
    <source>
        <dbReference type="ARBA" id="ARBA00023242"/>
    </source>
</evidence>
<evidence type="ECO:0000256" key="1">
    <source>
        <dbReference type="ARBA" id="ARBA00004123"/>
    </source>
</evidence>
<dbReference type="OrthoDB" id="5213892at2759"/>
<feature type="compositionally biased region" description="Polar residues" evidence="3">
    <location>
        <begin position="64"/>
        <end position="75"/>
    </location>
</feature>
<organism evidence="4 5">
    <name type="scientific">Periconia macrospinosa</name>
    <dbReference type="NCBI Taxonomy" id="97972"/>
    <lineage>
        <taxon>Eukaryota</taxon>
        <taxon>Fungi</taxon>
        <taxon>Dikarya</taxon>
        <taxon>Ascomycota</taxon>
        <taxon>Pezizomycotina</taxon>
        <taxon>Dothideomycetes</taxon>
        <taxon>Pleosporomycetidae</taxon>
        <taxon>Pleosporales</taxon>
        <taxon>Massarineae</taxon>
        <taxon>Periconiaceae</taxon>
        <taxon>Periconia</taxon>
    </lineage>
</organism>
<proteinExistence type="predicted"/>
<keyword evidence="5" id="KW-1185">Reference proteome</keyword>
<name>A0A2V1DSQ9_9PLEO</name>
<dbReference type="InterPro" id="IPR021858">
    <property type="entry name" value="Fun_TF"/>
</dbReference>
<dbReference type="STRING" id="97972.A0A2V1DSQ9"/>
<evidence type="ECO:0008006" key="6">
    <source>
        <dbReference type="Google" id="ProtNLM"/>
    </source>
</evidence>
<protein>
    <recommendedName>
        <fullName evidence="6">Transcription factor domain-containing protein</fullName>
    </recommendedName>
</protein>
<evidence type="ECO:0000313" key="4">
    <source>
        <dbReference type="EMBL" id="PVI01079.1"/>
    </source>
</evidence>